<evidence type="ECO:0000256" key="8">
    <source>
        <dbReference type="ARBA" id="ARBA00022837"/>
    </source>
</evidence>
<dbReference type="InterPro" id="IPR002809">
    <property type="entry name" value="EMC3/TMCO1"/>
</dbReference>
<keyword evidence="10 14" id="KW-0175">Coiled coil</keyword>
<evidence type="ECO:0000256" key="14">
    <source>
        <dbReference type="SAM" id="Coils"/>
    </source>
</evidence>
<dbReference type="EMBL" id="LSSN01000188">
    <property type="protein sequence ID" value="OMJ25338.1"/>
    <property type="molecule type" value="Genomic_DNA"/>
</dbReference>
<evidence type="ECO:0000256" key="5">
    <source>
        <dbReference type="ARBA" id="ARBA00022673"/>
    </source>
</evidence>
<keyword evidence="15" id="KW-0732">Signal</keyword>
<keyword evidence="9" id="KW-1133">Transmembrane helix</keyword>
<keyword evidence="4" id="KW-0109">Calcium transport</keyword>
<dbReference type="PANTHER" id="PTHR20917">
    <property type="entry name" value="PNAS-RELATED"/>
    <property type="match status" value="1"/>
</dbReference>
<dbReference type="GO" id="GO:0032469">
    <property type="term" value="P:endoplasmic reticulum calcium ion homeostasis"/>
    <property type="evidence" value="ECO:0007669"/>
    <property type="project" value="InterPro"/>
</dbReference>
<dbReference type="Proteomes" id="UP000187283">
    <property type="component" value="Unassembled WGS sequence"/>
</dbReference>
<keyword evidence="12" id="KW-0472">Membrane</keyword>
<evidence type="ECO:0000256" key="7">
    <source>
        <dbReference type="ARBA" id="ARBA00022824"/>
    </source>
</evidence>
<protein>
    <submittedName>
        <fullName evidence="16">Transmembrane and coiled-coil domains protein 1</fullName>
    </submittedName>
</protein>
<evidence type="ECO:0000256" key="2">
    <source>
        <dbReference type="ARBA" id="ARBA00006537"/>
    </source>
</evidence>
<keyword evidence="7" id="KW-0256">Endoplasmic reticulum</keyword>
<name>A0A1R1XWH2_9FUNG</name>
<feature type="coiled-coil region" evidence="14">
    <location>
        <begin position="24"/>
        <end position="51"/>
    </location>
</feature>
<feature type="signal peptide" evidence="15">
    <location>
        <begin position="1"/>
        <end position="22"/>
    </location>
</feature>
<keyword evidence="13" id="KW-0407">Ion channel</keyword>
<comment type="caution">
    <text evidence="16">The sequence shown here is derived from an EMBL/GenBank/DDBJ whole genome shotgun (WGS) entry which is preliminary data.</text>
</comment>
<evidence type="ECO:0000256" key="9">
    <source>
        <dbReference type="ARBA" id="ARBA00022989"/>
    </source>
</evidence>
<keyword evidence="11" id="KW-0406">Ion transport</keyword>
<dbReference type="EMBL" id="LSSN01001617">
    <property type="protein sequence ID" value="OMJ18938.1"/>
    <property type="molecule type" value="Genomic_DNA"/>
</dbReference>
<keyword evidence="8" id="KW-0106">Calcium</keyword>
<dbReference type="OrthoDB" id="342726at2759"/>
<proteinExistence type="inferred from homology"/>
<comment type="similarity">
    <text evidence="2">Belongs to the TMCO1 family.</text>
</comment>
<dbReference type="Pfam" id="PF01956">
    <property type="entry name" value="EMC3_TMCO1"/>
    <property type="match status" value="1"/>
</dbReference>
<keyword evidence="6 16" id="KW-0812">Transmembrane</keyword>
<dbReference type="STRING" id="133412.A0A1R1XWH2"/>
<accession>A0A1R1XWH2</accession>
<comment type="subcellular location">
    <subcellularLocation>
        <location evidence="1">Endoplasmic reticulum membrane</location>
        <topology evidence="1">Multi-pass membrane protein</topology>
    </subcellularLocation>
</comment>
<evidence type="ECO:0000256" key="10">
    <source>
        <dbReference type="ARBA" id="ARBA00023054"/>
    </source>
</evidence>
<evidence type="ECO:0000256" key="11">
    <source>
        <dbReference type="ARBA" id="ARBA00023065"/>
    </source>
</evidence>
<evidence type="ECO:0000256" key="6">
    <source>
        <dbReference type="ARBA" id="ARBA00022692"/>
    </source>
</evidence>
<dbReference type="GO" id="GO:0005262">
    <property type="term" value="F:calcium channel activity"/>
    <property type="evidence" value="ECO:0007669"/>
    <property type="project" value="UniProtKB-KW"/>
</dbReference>
<evidence type="ECO:0000313" key="16">
    <source>
        <dbReference type="EMBL" id="OMJ18938.1"/>
    </source>
</evidence>
<dbReference type="PANTHER" id="PTHR20917:SF0">
    <property type="entry name" value="CALCIUM LOAD-ACTIVATED CALCIUM CHANNEL"/>
    <property type="match status" value="1"/>
</dbReference>
<evidence type="ECO:0000256" key="12">
    <source>
        <dbReference type="ARBA" id="ARBA00023136"/>
    </source>
</evidence>
<dbReference type="SMART" id="SM01415">
    <property type="entry name" value="DUF106"/>
    <property type="match status" value="1"/>
</dbReference>
<evidence type="ECO:0000256" key="15">
    <source>
        <dbReference type="SAM" id="SignalP"/>
    </source>
</evidence>
<organism evidence="16 18">
    <name type="scientific">Smittium culicis</name>
    <dbReference type="NCBI Taxonomy" id="133412"/>
    <lineage>
        <taxon>Eukaryota</taxon>
        <taxon>Fungi</taxon>
        <taxon>Fungi incertae sedis</taxon>
        <taxon>Zoopagomycota</taxon>
        <taxon>Kickxellomycotina</taxon>
        <taxon>Harpellomycetes</taxon>
        <taxon>Harpellales</taxon>
        <taxon>Legeriomycetaceae</taxon>
        <taxon>Smittium</taxon>
    </lineage>
</organism>
<keyword evidence="5" id="KW-0107">Calcium channel</keyword>
<evidence type="ECO:0000256" key="4">
    <source>
        <dbReference type="ARBA" id="ARBA00022568"/>
    </source>
</evidence>
<gene>
    <name evidence="16" type="ORF">AYI70_g5045</name>
    <name evidence="17" type="ORF">AYI70_g965</name>
</gene>
<sequence>MSNFLQAYAVCLIFSGFGEVDAEEKDTSNNANKKKKRVEALKAQTKHINNQSATFQLRSAIVSVACQFFFMYIIGTIYENKPVARLPFTPLYFFQGITHRGLEGTDFTECSALFIYILTSMAIKPILDAFFDFGLPKIDSAKPEWVSNPDKFLDKWLSK</sequence>
<feature type="chain" id="PRO_5015069047" evidence="15">
    <location>
        <begin position="23"/>
        <end position="159"/>
    </location>
</feature>
<evidence type="ECO:0000313" key="18">
    <source>
        <dbReference type="Proteomes" id="UP000187283"/>
    </source>
</evidence>
<evidence type="ECO:0000313" key="17">
    <source>
        <dbReference type="EMBL" id="OMJ25338.1"/>
    </source>
</evidence>
<dbReference type="GO" id="GO:0005789">
    <property type="term" value="C:endoplasmic reticulum membrane"/>
    <property type="evidence" value="ECO:0007669"/>
    <property type="project" value="UniProtKB-SubCell"/>
</dbReference>
<keyword evidence="3" id="KW-0813">Transport</keyword>
<dbReference type="AlphaFoldDB" id="A0A1R1XWH2"/>
<evidence type="ECO:0000256" key="1">
    <source>
        <dbReference type="ARBA" id="ARBA00004477"/>
    </source>
</evidence>
<keyword evidence="18" id="KW-1185">Reference proteome</keyword>
<reference evidence="16 18" key="1">
    <citation type="submission" date="2017-01" db="EMBL/GenBank/DDBJ databases">
        <authorList>
            <person name="Mah S.A."/>
            <person name="Swanson W.J."/>
            <person name="Moy G.W."/>
            <person name="Vacquier V.D."/>
        </authorList>
    </citation>
    <scope>NUCLEOTIDE SEQUENCE [LARGE SCALE GENOMIC DNA]</scope>
    <source>
        <strain evidence="16 18">GSMNP</strain>
    </source>
</reference>
<evidence type="ECO:0000256" key="13">
    <source>
        <dbReference type="ARBA" id="ARBA00023303"/>
    </source>
</evidence>
<evidence type="ECO:0000256" key="3">
    <source>
        <dbReference type="ARBA" id="ARBA00022448"/>
    </source>
</evidence>
<dbReference type="InterPro" id="IPR008559">
    <property type="entry name" value="TMCO1"/>
</dbReference>